<evidence type="ECO:0000313" key="1">
    <source>
        <dbReference type="EMBL" id="KYQ59613.1"/>
    </source>
</evidence>
<dbReference type="AlphaFoldDB" id="A0A151XGT5"/>
<keyword evidence="2" id="KW-1185">Reference proteome</keyword>
<organism evidence="1 2">
    <name type="scientific">Mycetomoellerius zeteki</name>
    <dbReference type="NCBI Taxonomy" id="64791"/>
    <lineage>
        <taxon>Eukaryota</taxon>
        <taxon>Metazoa</taxon>
        <taxon>Ecdysozoa</taxon>
        <taxon>Arthropoda</taxon>
        <taxon>Hexapoda</taxon>
        <taxon>Insecta</taxon>
        <taxon>Pterygota</taxon>
        <taxon>Neoptera</taxon>
        <taxon>Endopterygota</taxon>
        <taxon>Hymenoptera</taxon>
        <taxon>Apocrita</taxon>
        <taxon>Aculeata</taxon>
        <taxon>Formicoidea</taxon>
        <taxon>Formicidae</taxon>
        <taxon>Myrmicinae</taxon>
        <taxon>Mycetomoellerius</taxon>
    </lineage>
</organism>
<accession>A0A151XGT5</accession>
<dbReference type="Proteomes" id="UP000075809">
    <property type="component" value="Unassembled WGS sequence"/>
</dbReference>
<evidence type="ECO:0000313" key="2">
    <source>
        <dbReference type="Proteomes" id="UP000075809"/>
    </source>
</evidence>
<proteinExistence type="predicted"/>
<name>A0A151XGT5_9HYME</name>
<dbReference type="EMBL" id="KQ982138">
    <property type="protein sequence ID" value="KYQ59613.1"/>
    <property type="molecule type" value="Genomic_DNA"/>
</dbReference>
<gene>
    <name evidence="1" type="ORF">ALC60_01279</name>
</gene>
<feature type="non-terminal residue" evidence="1">
    <location>
        <position position="1"/>
    </location>
</feature>
<sequence>HTSSVAVAKLHELHFELILHVPDSLSPRLLFPLSKHEEIGAVLRIRAARVTRAFIIQVGSARNPPCDDGEIIALIVAGRISPPARLRMTLESFVDCEREDEPRWRIISDSRCLVLAFLKPPPTNQPSHSPSQPLQTLNKSSTIGRIILLQNDTYRHLSALAIVYNVNMLIVWTSAPGVTGVAEATRLIDLTITAQGLIVVGADLTTRIDLLVAELHANALSRALLQLSRRTLQTRPAPQCLSMHGSWSKRCCFDPTSFLPFSRMTSASSAVAASSAISSASSMFMISSCTGASVVVVRRRYFRLR</sequence>
<protein>
    <submittedName>
        <fullName evidence="1">Uncharacterized protein</fullName>
    </submittedName>
</protein>
<reference evidence="1 2" key="1">
    <citation type="submission" date="2015-09" db="EMBL/GenBank/DDBJ databases">
        <title>Trachymyrmex zeteki WGS genome.</title>
        <authorList>
            <person name="Nygaard S."/>
            <person name="Hu H."/>
            <person name="Boomsma J."/>
            <person name="Zhang G."/>
        </authorList>
    </citation>
    <scope>NUCLEOTIDE SEQUENCE [LARGE SCALE GENOMIC DNA]</scope>
    <source>
        <strain evidence="1">Tzet28-1</strain>
        <tissue evidence="1">Whole body</tissue>
    </source>
</reference>